<dbReference type="AlphaFoldDB" id="A0A2H0N113"/>
<comment type="caution">
    <text evidence="5">The sequence shown here is derived from an EMBL/GenBank/DDBJ whole genome shotgun (WGS) entry which is preliminary data.</text>
</comment>
<dbReference type="SUPFAM" id="SSF54862">
    <property type="entry name" value="4Fe-4S ferredoxins"/>
    <property type="match status" value="1"/>
</dbReference>
<keyword evidence="3" id="KW-0411">Iron-sulfur</keyword>
<keyword evidence="2" id="KW-0408">Iron</keyword>
<evidence type="ECO:0000313" key="5">
    <source>
        <dbReference type="EMBL" id="PIR02597.1"/>
    </source>
</evidence>
<dbReference type="Pfam" id="PF12837">
    <property type="entry name" value="Fer4_6"/>
    <property type="match status" value="1"/>
</dbReference>
<evidence type="ECO:0000313" key="6">
    <source>
        <dbReference type="Proteomes" id="UP000231139"/>
    </source>
</evidence>
<accession>A0A2H0N113</accession>
<dbReference type="PROSITE" id="PS51379">
    <property type="entry name" value="4FE4S_FER_2"/>
    <property type="match status" value="1"/>
</dbReference>
<dbReference type="GO" id="GO:0046872">
    <property type="term" value="F:metal ion binding"/>
    <property type="evidence" value="ECO:0007669"/>
    <property type="project" value="UniProtKB-KW"/>
</dbReference>
<sequence>MPKRFKVNKEKCLGCGICMVTCPGATELKEDGKAMVIDQEKLRKCGGEDVCPYGAIEKISNNQSK</sequence>
<organism evidence="5 6">
    <name type="scientific">Candidatus Nealsonbacteria bacterium CG11_big_fil_rev_8_21_14_0_20_35_11</name>
    <dbReference type="NCBI Taxonomy" id="1974713"/>
    <lineage>
        <taxon>Bacteria</taxon>
        <taxon>Candidatus Nealsoniibacteriota</taxon>
    </lineage>
</organism>
<dbReference type="InterPro" id="IPR017900">
    <property type="entry name" value="4Fe4S_Fe_S_CS"/>
</dbReference>
<gene>
    <name evidence="5" type="ORF">COV62_01055</name>
</gene>
<evidence type="ECO:0000259" key="4">
    <source>
        <dbReference type="PROSITE" id="PS51379"/>
    </source>
</evidence>
<dbReference type="Gene3D" id="3.30.70.20">
    <property type="match status" value="1"/>
</dbReference>
<protein>
    <submittedName>
        <fullName evidence="5">Ferredoxin</fullName>
    </submittedName>
</protein>
<proteinExistence type="predicted"/>
<evidence type="ECO:0000256" key="3">
    <source>
        <dbReference type="ARBA" id="ARBA00023014"/>
    </source>
</evidence>
<keyword evidence="1" id="KW-0479">Metal-binding</keyword>
<dbReference type="PROSITE" id="PS00198">
    <property type="entry name" value="4FE4S_FER_1"/>
    <property type="match status" value="1"/>
</dbReference>
<name>A0A2H0N113_9BACT</name>
<dbReference type="GO" id="GO:0051536">
    <property type="term" value="F:iron-sulfur cluster binding"/>
    <property type="evidence" value="ECO:0007669"/>
    <property type="project" value="UniProtKB-KW"/>
</dbReference>
<feature type="domain" description="4Fe-4S ferredoxin-type" evidence="4">
    <location>
        <begin position="3"/>
        <end position="31"/>
    </location>
</feature>
<dbReference type="Proteomes" id="UP000231139">
    <property type="component" value="Unassembled WGS sequence"/>
</dbReference>
<dbReference type="EMBL" id="PCWK01000024">
    <property type="protein sequence ID" value="PIR02597.1"/>
    <property type="molecule type" value="Genomic_DNA"/>
</dbReference>
<evidence type="ECO:0000256" key="2">
    <source>
        <dbReference type="ARBA" id="ARBA00023004"/>
    </source>
</evidence>
<reference evidence="5 6" key="1">
    <citation type="submission" date="2017-09" db="EMBL/GenBank/DDBJ databases">
        <title>Depth-based differentiation of microbial function through sediment-hosted aquifers and enrichment of novel symbionts in the deep terrestrial subsurface.</title>
        <authorList>
            <person name="Probst A.J."/>
            <person name="Ladd B."/>
            <person name="Jarett J.K."/>
            <person name="Geller-Mcgrath D.E."/>
            <person name="Sieber C.M."/>
            <person name="Emerson J.B."/>
            <person name="Anantharaman K."/>
            <person name="Thomas B.C."/>
            <person name="Malmstrom R."/>
            <person name="Stieglmeier M."/>
            <person name="Klingl A."/>
            <person name="Woyke T."/>
            <person name="Ryan C.M."/>
            <person name="Banfield J.F."/>
        </authorList>
    </citation>
    <scope>NUCLEOTIDE SEQUENCE [LARGE SCALE GENOMIC DNA]</scope>
    <source>
        <strain evidence="5">CG11_big_fil_rev_8_21_14_0_20_35_11</strain>
    </source>
</reference>
<dbReference type="InterPro" id="IPR017896">
    <property type="entry name" value="4Fe4S_Fe-S-bd"/>
</dbReference>
<evidence type="ECO:0000256" key="1">
    <source>
        <dbReference type="ARBA" id="ARBA00022723"/>
    </source>
</evidence>